<dbReference type="Proteomes" id="UP000261212">
    <property type="component" value="Unassembled WGS sequence"/>
</dbReference>
<name>A0A3E3E1U1_9FIRM</name>
<dbReference type="GO" id="GO:0022627">
    <property type="term" value="C:cytosolic small ribosomal subunit"/>
    <property type="evidence" value="ECO:0007669"/>
    <property type="project" value="TreeGrafter"/>
</dbReference>
<feature type="domain" description="Sigma 54 modulation/S30EA ribosomal protein C-terminal" evidence="5">
    <location>
        <begin position="113"/>
        <end position="168"/>
    </location>
</feature>
<evidence type="ECO:0000313" key="7">
    <source>
        <dbReference type="Proteomes" id="UP000261212"/>
    </source>
</evidence>
<sequence>MRTDIKFKNYNGDYALLEKELEKKLSKLDKYFPKDPKANIMISEIRGLVTTEITVTVDSTFLRVEVSDRDVRNAADKAIEKLEAQIKKNKEKLKRKLTDSIRYDESEEDVEQEDLKIVKSKKFAIKPMSAEEAALQMELLGHMFFVFLNADDEAVNVLYKRKDGQYGLIEPEF</sequence>
<keyword evidence="1 3" id="KW-0963">Cytoplasm</keyword>
<organism evidence="6 7">
    <name type="scientific">Anaerofustis stercorihominis</name>
    <dbReference type="NCBI Taxonomy" id="214853"/>
    <lineage>
        <taxon>Bacteria</taxon>
        <taxon>Bacillati</taxon>
        <taxon>Bacillota</taxon>
        <taxon>Clostridia</taxon>
        <taxon>Eubacteriales</taxon>
        <taxon>Eubacteriaceae</taxon>
        <taxon>Anaerofustis</taxon>
    </lineage>
</organism>
<feature type="coiled-coil region" evidence="4">
    <location>
        <begin position="72"/>
        <end position="99"/>
    </location>
</feature>
<dbReference type="Pfam" id="PF16321">
    <property type="entry name" value="Ribosom_S30AE_C"/>
    <property type="match status" value="1"/>
</dbReference>
<dbReference type="InterPro" id="IPR038416">
    <property type="entry name" value="Ribosom_S30AE_C_sf"/>
</dbReference>
<evidence type="ECO:0000256" key="1">
    <source>
        <dbReference type="ARBA" id="ARBA00022490"/>
    </source>
</evidence>
<comment type="function">
    <text evidence="3">Required for dimerization of active 70S ribosomes into 100S ribosomes in stationary phase; 100S ribosomes are translationally inactive and sometimes present during exponential growth.</text>
</comment>
<dbReference type="GO" id="GO:0045900">
    <property type="term" value="P:negative regulation of translational elongation"/>
    <property type="evidence" value="ECO:0007669"/>
    <property type="project" value="TreeGrafter"/>
</dbReference>
<dbReference type="SUPFAM" id="SSF69754">
    <property type="entry name" value="Ribosome binding protein Y (YfiA homologue)"/>
    <property type="match status" value="1"/>
</dbReference>
<dbReference type="AlphaFoldDB" id="A0A3E3E1U1"/>
<dbReference type="PANTHER" id="PTHR33231">
    <property type="entry name" value="30S RIBOSOMAL PROTEIN"/>
    <property type="match status" value="1"/>
</dbReference>
<dbReference type="InterPro" id="IPR032528">
    <property type="entry name" value="Ribosom_S30AE_C"/>
</dbReference>
<dbReference type="Pfam" id="PF02482">
    <property type="entry name" value="Ribosomal_S30AE"/>
    <property type="match status" value="1"/>
</dbReference>
<evidence type="ECO:0000256" key="4">
    <source>
        <dbReference type="SAM" id="Coils"/>
    </source>
</evidence>
<evidence type="ECO:0000256" key="3">
    <source>
        <dbReference type="HAMAP-Rule" id="MF_00839"/>
    </source>
</evidence>
<dbReference type="Gene3D" id="3.30.505.50">
    <property type="entry name" value="Sigma 54 modulation/S30EA ribosomal protein, C-terminal domain"/>
    <property type="match status" value="1"/>
</dbReference>
<dbReference type="InterPro" id="IPR036567">
    <property type="entry name" value="RHF-like"/>
</dbReference>
<comment type="caution">
    <text evidence="6">The sequence shown here is derived from an EMBL/GenBank/DDBJ whole genome shotgun (WGS) entry which is preliminary data.</text>
</comment>
<dbReference type="InterPro" id="IPR050574">
    <property type="entry name" value="HPF/YfiA_ribosome-assoc"/>
</dbReference>
<dbReference type="FunFam" id="3.30.505.50:FF:000001">
    <property type="entry name" value="Ribosome hibernation promoting factor"/>
    <property type="match status" value="1"/>
</dbReference>
<dbReference type="EMBL" id="QUSM01000002">
    <property type="protein sequence ID" value="RGD75534.1"/>
    <property type="molecule type" value="Genomic_DNA"/>
</dbReference>
<gene>
    <name evidence="3" type="primary">hpf</name>
    <name evidence="6" type="ORF">DW687_04195</name>
</gene>
<dbReference type="HAMAP" id="MF_00839">
    <property type="entry name" value="HPF"/>
    <property type="match status" value="1"/>
</dbReference>
<comment type="subcellular location">
    <subcellularLocation>
        <location evidence="3">Cytoplasm</location>
    </subcellularLocation>
</comment>
<dbReference type="RefSeq" id="WP_117531774.1">
    <property type="nucleotide sequence ID" value="NZ_QUSM01000002.1"/>
</dbReference>
<dbReference type="PANTHER" id="PTHR33231:SF1">
    <property type="entry name" value="30S RIBOSOMAL PROTEIN"/>
    <property type="match status" value="1"/>
</dbReference>
<dbReference type="GO" id="GO:0043024">
    <property type="term" value="F:ribosomal small subunit binding"/>
    <property type="evidence" value="ECO:0007669"/>
    <property type="project" value="TreeGrafter"/>
</dbReference>
<proteinExistence type="inferred from homology"/>
<accession>A0A3E3E1U1</accession>
<keyword evidence="4" id="KW-0175">Coiled coil</keyword>
<evidence type="ECO:0000259" key="5">
    <source>
        <dbReference type="Pfam" id="PF16321"/>
    </source>
</evidence>
<dbReference type="Gene3D" id="3.30.160.100">
    <property type="entry name" value="Ribosome hibernation promotion factor-like"/>
    <property type="match status" value="1"/>
</dbReference>
<dbReference type="InterPro" id="IPR003489">
    <property type="entry name" value="RHF/RaiA"/>
</dbReference>
<protein>
    <recommendedName>
        <fullName evidence="3">Ribosome hibernation promoting factor</fullName>
        <shortName evidence="3">HPF</shortName>
    </recommendedName>
</protein>
<reference evidence="6 7" key="1">
    <citation type="submission" date="2018-08" db="EMBL/GenBank/DDBJ databases">
        <title>A genome reference for cultivated species of the human gut microbiota.</title>
        <authorList>
            <person name="Zou Y."/>
            <person name="Xue W."/>
            <person name="Luo G."/>
        </authorList>
    </citation>
    <scope>NUCLEOTIDE SEQUENCE [LARGE SCALE GENOMIC DNA]</scope>
    <source>
        <strain evidence="6 7">AM25-6</strain>
    </source>
</reference>
<comment type="subunit">
    <text evidence="3">Interacts with 100S ribosomes.</text>
</comment>
<dbReference type="InterPro" id="IPR034694">
    <property type="entry name" value="HPF_long/plastid"/>
</dbReference>
<evidence type="ECO:0000256" key="2">
    <source>
        <dbReference type="ARBA" id="ARBA00022845"/>
    </source>
</evidence>
<keyword evidence="2 3" id="KW-0810">Translation regulation</keyword>
<comment type="similarity">
    <text evidence="3">Belongs to the HPF/YfiA ribosome-associated protein family. Long HPF subfamily.</text>
</comment>
<evidence type="ECO:0000313" key="6">
    <source>
        <dbReference type="EMBL" id="RGD75534.1"/>
    </source>
</evidence>